<dbReference type="GO" id="GO:0008410">
    <property type="term" value="F:CoA-transferase activity"/>
    <property type="evidence" value="ECO:0007669"/>
    <property type="project" value="InterPro"/>
</dbReference>
<dbReference type="Gene3D" id="3.40.1080.10">
    <property type="entry name" value="Glutaconate Coenzyme A-transferase"/>
    <property type="match status" value="1"/>
</dbReference>
<name>A0A0G2ZD80_9BACT</name>
<dbReference type="PANTHER" id="PTHR13707:SF57">
    <property type="entry name" value="SUCCINYL-COA:3-KETOACID COENZYME A TRANSFERASE SUBUNIT B-RELATED"/>
    <property type="match status" value="1"/>
</dbReference>
<dbReference type="PATRIC" id="fig|1330330.3.peg.1298"/>
<comment type="similarity">
    <text evidence="1">Belongs to the 3-oxoacid CoA-transferase subunit B family.</text>
</comment>
<dbReference type="KEGG" id="kpf:IX53_06410"/>
<dbReference type="SMART" id="SM00882">
    <property type="entry name" value="CoA_trans"/>
    <property type="match status" value="1"/>
</dbReference>
<evidence type="ECO:0000256" key="1">
    <source>
        <dbReference type="ARBA" id="ARBA00007047"/>
    </source>
</evidence>
<dbReference type="InterPro" id="IPR004165">
    <property type="entry name" value="CoA_trans_fam_I"/>
</dbReference>
<sequence length="218" mass="23052">MDAKELIARRVALELRDGDLVNLGIGIPTLVANYIPADVHVFFQSENGIIGMGPVPEPGMENPDLTNAGGQYVTALPGATAFDSATSFAIIRGGHLDVTVLGGLQVDEQGLLANWMIPGKKVPGMGGAMDLVTGARRVIVAMTHTAKGTPKIVKKCTLPLTSIRPVDLIVTDLAVIEPTEEGLLLKEVAPGVSVEEVLQRTEASLIVPEVVPEMVFER</sequence>
<dbReference type="RefSeq" id="WP_047754644.1">
    <property type="nucleotide sequence ID" value="NZ_CAJUHA010000003.1"/>
</dbReference>
<dbReference type="OrthoDB" id="9778604at2"/>
<dbReference type="Pfam" id="PF01144">
    <property type="entry name" value="CoA_trans"/>
    <property type="match status" value="1"/>
</dbReference>
<dbReference type="EMBL" id="CP011232">
    <property type="protein sequence ID" value="AKI97509.1"/>
    <property type="molecule type" value="Genomic_DNA"/>
</dbReference>
<dbReference type="Proteomes" id="UP000035159">
    <property type="component" value="Chromosome"/>
</dbReference>
<accession>A0A0G2ZD80</accession>
<protein>
    <submittedName>
        <fullName evidence="3">Acetate CoA-transferase</fullName>
    </submittedName>
</protein>
<dbReference type="PROSITE" id="PS01274">
    <property type="entry name" value="COA_TRANSF_2"/>
    <property type="match status" value="1"/>
</dbReference>
<dbReference type="STRING" id="1330330.IX53_06410"/>
<proteinExistence type="inferred from homology"/>
<dbReference type="InterPro" id="IPR004164">
    <property type="entry name" value="CoA_transf_AS"/>
</dbReference>
<evidence type="ECO:0000313" key="3">
    <source>
        <dbReference type="EMBL" id="AKI97509.1"/>
    </source>
</evidence>
<keyword evidence="2 3" id="KW-0808">Transferase</keyword>
<gene>
    <name evidence="3" type="ORF">IX53_06410</name>
</gene>
<dbReference type="PANTHER" id="PTHR13707">
    <property type="entry name" value="KETOACID-COENZYME A TRANSFERASE"/>
    <property type="match status" value="1"/>
</dbReference>
<evidence type="ECO:0000313" key="4">
    <source>
        <dbReference type="Proteomes" id="UP000035159"/>
    </source>
</evidence>
<dbReference type="AlphaFoldDB" id="A0A0G2ZD80"/>
<dbReference type="NCBIfam" id="TIGR02428">
    <property type="entry name" value="pcaJ_scoB_fam"/>
    <property type="match status" value="1"/>
</dbReference>
<dbReference type="InterPro" id="IPR012791">
    <property type="entry name" value="3-oxoacid_CoA-transf_B"/>
</dbReference>
<dbReference type="SUPFAM" id="SSF100950">
    <property type="entry name" value="NagB/RpiA/CoA transferase-like"/>
    <property type="match status" value="1"/>
</dbReference>
<evidence type="ECO:0000256" key="2">
    <source>
        <dbReference type="ARBA" id="ARBA00022679"/>
    </source>
</evidence>
<keyword evidence="4" id="KW-1185">Reference proteome</keyword>
<dbReference type="InterPro" id="IPR037171">
    <property type="entry name" value="NagB/RpiA_transferase-like"/>
</dbReference>
<organism evidence="3 4">
    <name type="scientific">Kosmotoga pacifica</name>
    <dbReference type="NCBI Taxonomy" id="1330330"/>
    <lineage>
        <taxon>Bacteria</taxon>
        <taxon>Thermotogati</taxon>
        <taxon>Thermotogota</taxon>
        <taxon>Thermotogae</taxon>
        <taxon>Kosmotogales</taxon>
        <taxon>Kosmotogaceae</taxon>
        <taxon>Kosmotoga</taxon>
    </lineage>
</organism>
<reference evidence="3 4" key="1">
    <citation type="submission" date="2015-04" db="EMBL/GenBank/DDBJ databases">
        <title>Complete Genome Sequence of Kosmotoga pacifica SLHLJ1.</title>
        <authorList>
            <person name="Jiang L.J."/>
            <person name="Shao Z.Z."/>
            <person name="Jebbar M."/>
        </authorList>
    </citation>
    <scope>NUCLEOTIDE SEQUENCE [LARGE SCALE GENOMIC DNA]</scope>
    <source>
        <strain evidence="3 4">SLHLJ1</strain>
    </source>
</reference>